<evidence type="ECO:0000256" key="1">
    <source>
        <dbReference type="SAM" id="Phobius"/>
    </source>
</evidence>
<dbReference type="SUPFAM" id="SSF57302">
    <property type="entry name" value="Snake toxin-like"/>
    <property type="match status" value="1"/>
</dbReference>
<keyword evidence="2" id="KW-0732">Signal</keyword>
<gene>
    <name evidence="4" type="primary">LOC108557840</name>
</gene>
<accession>A0ABM1M615</accession>
<feature type="chain" id="PRO_5046451514" evidence="2">
    <location>
        <begin position="24"/>
        <end position="121"/>
    </location>
</feature>
<organism evidence="3 4">
    <name type="scientific">Nicrophorus vespilloides</name>
    <name type="common">Boreal carrion beetle</name>
    <dbReference type="NCBI Taxonomy" id="110193"/>
    <lineage>
        <taxon>Eukaryota</taxon>
        <taxon>Metazoa</taxon>
        <taxon>Ecdysozoa</taxon>
        <taxon>Arthropoda</taxon>
        <taxon>Hexapoda</taxon>
        <taxon>Insecta</taxon>
        <taxon>Pterygota</taxon>
        <taxon>Neoptera</taxon>
        <taxon>Endopterygota</taxon>
        <taxon>Coleoptera</taxon>
        <taxon>Polyphaga</taxon>
        <taxon>Staphyliniformia</taxon>
        <taxon>Silphidae</taxon>
        <taxon>Nicrophorinae</taxon>
        <taxon>Nicrophorus</taxon>
    </lineage>
</organism>
<dbReference type="Proteomes" id="UP000695000">
    <property type="component" value="Unplaced"/>
</dbReference>
<feature type="signal peptide" evidence="2">
    <location>
        <begin position="1"/>
        <end position="23"/>
    </location>
</feature>
<keyword evidence="3" id="KW-1185">Reference proteome</keyword>
<evidence type="ECO:0000313" key="4">
    <source>
        <dbReference type="RefSeq" id="XP_017770015.1"/>
    </source>
</evidence>
<dbReference type="GeneID" id="108557840"/>
<evidence type="ECO:0000256" key="2">
    <source>
        <dbReference type="SAM" id="SignalP"/>
    </source>
</evidence>
<dbReference type="RefSeq" id="XP_017770015.1">
    <property type="nucleotide sequence ID" value="XM_017914526.1"/>
</dbReference>
<keyword evidence="1" id="KW-0472">Membrane</keyword>
<name>A0ABM1M615_NICVS</name>
<protein>
    <submittedName>
        <fullName evidence="4">Uncharacterized protein LOC108557840</fullName>
    </submittedName>
</protein>
<feature type="transmembrane region" description="Helical" evidence="1">
    <location>
        <begin position="101"/>
        <end position="120"/>
    </location>
</feature>
<sequence length="121" mass="13033">MASFGNLMVPVFVLTLVFGAAMALQCMKCGQYNDGVGSITPCINYTHMQLINCPSSEHVYCIKYISEGSTVRDCVGKCTEKQFLSTRTYCCTEDGCNSSPTSGALAFLTITLVALALVLIH</sequence>
<keyword evidence="1" id="KW-1133">Transmembrane helix</keyword>
<evidence type="ECO:0000313" key="3">
    <source>
        <dbReference type="Proteomes" id="UP000695000"/>
    </source>
</evidence>
<proteinExistence type="predicted"/>
<reference evidence="4" key="1">
    <citation type="submission" date="2025-08" db="UniProtKB">
        <authorList>
            <consortium name="RefSeq"/>
        </authorList>
    </citation>
    <scope>IDENTIFICATION</scope>
    <source>
        <tissue evidence="4">Whole Larva</tissue>
    </source>
</reference>
<dbReference type="InterPro" id="IPR045860">
    <property type="entry name" value="Snake_toxin-like_sf"/>
</dbReference>
<keyword evidence="1" id="KW-0812">Transmembrane</keyword>